<dbReference type="eggNOG" id="KOG0199">
    <property type="taxonomic scope" value="Eukaryota"/>
</dbReference>
<dbReference type="KEGG" id="mbr:MONBRDRAFT_33342"/>
<dbReference type="Proteomes" id="UP000001357">
    <property type="component" value="Unassembled WGS sequence"/>
</dbReference>
<keyword evidence="4" id="KW-0067">ATP-binding</keyword>
<dbReference type="Gene3D" id="1.10.510.10">
    <property type="entry name" value="Transferase(Phosphotransferase) domain 1"/>
    <property type="match status" value="1"/>
</dbReference>
<dbReference type="Gene3D" id="2.40.30.70">
    <property type="entry name" value="YaeB-like"/>
    <property type="match status" value="1"/>
</dbReference>
<dbReference type="CDD" id="cd09281">
    <property type="entry name" value="UPF0066"/>
    <property type="match status" value="1"/>
</dbReference>
<proteinExistence type="inferred from homology"/>
<dbReference type="Pfam" id="PF18389">
    <property type="entry name" value="TrmO_C"/>
    <property type="match status" value="1"/>
</dbReference>
<dbReference type="InterPro" id="IPR036413">
    <property type="entry name" value="YaeB-like_sf"/>
</dbReference>
<keyword evidence="2" id="KW-1015">Disulfide bond</keyword>
<protein>
    <recommendedName>
        <fullName evidence="11">Non-specific protein-tyrosine kinase</fullName>
    </recommendedName>
</protein>
<dbReference type="GeneID" id="5892936"/>
<dbReference type="SUPFAM" id="SSF118196">
    <property type="entry name" value="YaeB-like"/>
    <property type="match status" value="1"/>
</dbReference>
<dbReference type="PROSITE" id="PS50011">
    <property type="entry name" value="PROTEIN_KINASE_DOM"/>
    <property type="match status" value="1"/>
</dbReference>
<evidence type="ECO:0000256" key="3">
    <source>
        <dbReference type="ARBA" id="ARBA00033753"/>
    </source>
</evidence>
<dbReference type="Gene3D" id="4.10.400.10">
    <property type="entry name" value="Low-density Lipoprotein Receptor"/>
    <property type="match status" value="1"/>
</dbReference>
<dbReference type="InterPro" id="IPR036414">
    <property type="entry name" value="YaeB_N_sf"/>
</dbReference>
<comment type="similarity">
    <text evidence="3">Belongs to the tRNA methyltransferase O family.</text>
</comment>
<dbReference type="PROSITE" id="PS00109">
    <property type="entry name" value="PROTEIN_KINASE_TYR"/>
    <property type="match status" value="1"/>
</dbReference>
<dbReference type="InterPro" id="IPR040372">
    <property type="entry name" value="YaeB-like"/>
</dbReference>
<dbReference type="CDD" id="cd00112">
    <property type="entry name" value="LDLa"/>
    <property type="match status" value="1"/>
</dbReference>
<dbReference type="FunFam" id="2.40.30.70:FF:000014">
    <property type="entry name" value="Predicted protein"/>
    <property type="match status" value="1"/>
</dbReference>
<dbReference type="InterPro" id="IPR017441">
    <property type="entry name" value="Protein_kinase_ATP_BS"/>
</dbReference>
<dbReference type="PROSITE" id="PS50068">
    <property type="entry name" value="LDLRA_2"/>
    <property type="match status" value="1"/>
</dbReference>
<feature type="binding site" evidence="4">
    <location>
        <position position="662"/>
    </location>
    <ligand>
        <name>ATP</name>
        <dbReference type="ChEBI" id="CHEBI:30616"/>
    </ligand>
</feature>
<sequence>MAPSFHLVAGALTLLLLCLAFGAAGDNDCTANTPVPGFVSRCTADRIDPSTGECHLPCSATVTHNYTCVDGAWVGEDCTDVICTLCDCSVSYRLDCDDLTGPVPEGIPVQTKFLFLNFDTSVSTPTPSALRASIPALSKLELSYLTFSEVELDNVDNLPYLPTLTQFKLLDVRLDVINMTLIHERFPNLTAFYQAPLVGTLVLGTRTTWPVKTVVTAGLPQGAFATIREFVISPVSSNSLPANFWQNSFLTASGESALTRIAIFLRDTPVNLDQVALPSWSSITDLYLYVSGDNIRYMGVFSLMRAVNWQGVMQAWTSGVLSESAITVTTVGAFSCAFPASNAVVFTDVMLNCTCVDPPYQGASHCPYAAPQVCPGGQPHSVTQICDGVQDCPDGSDEASCQAVVDTALLSPVFANLPCYSLSQVQLRRGTVRIRIDPSVHTAYDPTQGRNYSCHDGFGVVRATGAVEGIQYTSVFRAVPFGNRPFVFVRVFFRMPGSGAGLNFSDQYGILRVLNGSILGVSAEASTSEPAPTTAEAEAFLANFDALWADSVFDSREDLQAATTGATSLKPLTNEAPAMATNRADSAQVIIVSVVRFVSSRQDLKADWQSLMLSMELDDNAVRLINTEDITLGGVVGAGHFGRVVQAQWRRPGGVTTSVVVKTINDLDMPRWREEMLAELCALLRVGEHPHITTFFGILPTVINQNSMALVFEFAPHGSLRRYLTQNRGDLGRAVMTDAAAQLASAMVFVSRRGLVHRDLAARNVLVFADTPRLYVKLSDFGLARVLNMSQDYYRSLRNEELPLRSFGVLLFELFSGGDLPYAGVPAAAVIAFIRNGGRLTMPDSCPPDVCRYFDDCYPLPATPFSLLNLTGIVTSTLLRDRGKANKLELQRANRQFKDMMRKHEKQMEHLRFLVANRLNAREDKGSAHGASQPDASLPADIHERADWNEALKPIGYIESCFKRKNGTPRQPNLCPMSRAKLRLRCFNDNHPALEGLHHYSHVWIIFLFHLNDNVAVKPKIRPPKAGGLRVGVMATRSPHRPNPIGLSLCKVHRIEGDTIILAGIDLVDGTPVLDVKPYLPFFDRPVDEVRIAPWVTEAKRTELQVQYTSAAEQQLQDVAPHLQYFESIDEYKEAVSSILAADPRSNYRREKCADRDYAFTLDESDVWVRFLNPGEVFDEAAFNATAPLSASRPRNDDTPAAAGGLPADPAAANPAVAGHDGSSDEQGTHYIARAVVLRIKRYVPKRERIAGHLSDMLDESLQLPERDW</sequence>
<dbReference type="Pfam" id="PF01980">
    <property type="entry name" value="TrmO_N"/>
    <property type="match status" value="1"/>
</dbReference>
<name>A9V4U4_MONBE</name>
<dbReference type="InterPro" id="IPR002172">
    <property type="entry name" value="LDrepeatLR_classA_rpt"/>
</dbReference>
<feature type="domain" description="Protein kinase" evidence="7">
    <location>
        <begin position="630"/>
        <end position="932"/>
    </location>
</feature>
<accession>A9V4U4</accession>
<feature type="compositionally biased region" description="Low complexity" evidence="5">
    <location>
        <begin position="1199"/>
        <end position="1221"/>
    </location>
</feature>
<dbReference type="Gene3D" id="3.30.2310.10">
    <property type="entry name" value="YaeB-like"/>
    <property type="match status" value="1"/>
</dbReference>
<dbReference type="PANTHER" id="PTHR12818:SF0">
    <property type="entry name" value="TRNA (ADENINE(37)-N6)-METHYLTRANSFERASE"/>
    <property type="match status" value="1"/>
</dbReference>
<dbReference type="SMART" id="SM00219">
    <property type="entry name" value="TyrKc"/>
    <property type="match status" value="1"/>
</dbReference>
<dbReference type="InParanoid" id="A9V4U4"/>
<feature type="region of interest" description="Disordered" evidence="5">
    <location>
        <begin position="1189"/>
        <end position="1226"/>
    </location>
</feature>
<reference evidence="9 10" key="1">
    <citation type="journal article" date="2008" name="Nature">
        <title>The genome of the choanoflagellate Monosiga brevicollis and the origin of metazoans.</title>
        <authorList>
            <consortium name="JGI Sequencing"/>
            <person name="King N."/>
            <person name="Westbrook M.J."/>
            <person name="Young S.L."/>
            <person name="Kuo A."/>
            <person name="Abedin M."/>
            <person name="Chapman J."/>
            <person name="Fairclough S."/>
            <person name="Hellsten U."/>
            <person name="Isogai Y."/>
            <person name="Letunic I."/>
            <person name="Marr M."/>
            <person name="Pincus D."/>
            <person name="Putnam N."/>
            <person name="Rokas A."/>
            <person name="Wright K.J."/>
            <person name="Zuzow R."/>
            <person name="Dirks W."/>
            <person name="Good M."/>
            <person name="Goodstein D."/>
            <person name="Lemons D."/>
            <person name="Li W."/>
            <person name="Lyons J.B."/>
            <person name="Morris A."/>
            <person name="Nichols S."/>
            <person name="Richter D.J."/>
            <person name="Salamov A."/>
            <person name="Bork P."/>
            <person name="Lim W.A."/>
            <person name="Manning G."/>
            <person name="Miller W.T."/>
            <person name="McGinnis W."/>
            <person name="Shapiro H."/>
            <person name="Tjian R."/>
            <person name="Grigoriev I.V."/>
            <person name="Rokhsar D."/>
        </authorList>
    </citation>
    <scope>NUCLEOTIDE SEQUENCE [LARGE SCALE GENOMIC DNA]</scope>
    <source>
        <strain evidence="10">MX1 / ATCC 50154</strain>
    </source>
</reference>
<dbReference type="InterPro" id="IPR023370">
    <property type="entry name" value="TrmO-like_N"/>
</dbReference>
<dbReference type="InterPro" id="IPR000719">
    <property type="entry name" value="Prot_kinase_dom"/>
</dbReference>
<evidence type="ECO:0000256" key="6">
    <source>
        <dbReference type="SAM" id="SignalP"/>
    </source>
</evidence>
<dbReference type="GO" id="GO:0004713">
    <property type="term" value="F:protein tyrosine kinase activity"/>
    <property type="evidence" value="ECO:0007669"/>
    <property type="project" value="InterPro"/>
</dbReference>
<dbReference type="InterPro" id="IPR036055">
    <property type="entry name" value="LDL_receptor-like_sf"/>
</dbReference>
<feature type="signal peptide" evidence="6">
    <location>
        <begin position="1"/>
        <end position="24"/>
    </location>
</feature>
<dbReference type="PROSITE" id="PS00107">
    <property type="entry name" value="PROTEIN_KINASE_ATP"/>
    <property type="match status" value="1"/>
</dbReference>
<evidence type="ECO:0000256" key="1">
    <source>
        <dbReference type="ARBA" id="ARBA00022691"/>
    </source>
</evidence>
<dbReference type="Pfam" id="PF07714">
    <property type="entry name" value="PK_Tyr_Ser-Thr"/>
    <property type="match status" value="2"/>
</dbReference>
<dbReference type="AlphaFoldDB" id="A9V4U4"/>
<keyword evidence="10" id="KW-1185">Reference proteome</keyword>
<dbReference type="RefSeq" id="XP_001747776.1">
    <property type="nucleotide sequence ID" value="XM_001747724.1"/>
</dbReference>
<dbReference type="EMBL" id="CH991559">
    <property type="protein sequence ID" value="EDQ87516.1"/>
    <property type="molecule type" value="Genomic_DNA"/>
</dbReference>
<feature type="chain" id="PRO_5002742685" description="Non-specific protein-tyrosine kinase" evidence="6">
    <location>
        <begin position="25"/>
        <end position="1269"/>
    </location>
</feature>
<evidence type="ECO:0000259" key="8">
    <source>
        <dbReference type="PROSITE" id="PS51668"/>
    </source>
</evidence>
<feature type="domain" description="TsaA-like" evidence="8">
    <location>
        <begin position="952"/>
        <end position="1088"/>
    </location>
</feature>
<evidence type="ECO:0000259" key="7">
    <source>
        <dbReference type="PROSITE" id="PS50011"/>
    </source>
</evidence>
<dbReference type="InterPro" id="IPR020635">
    <property type="entry name" value="Tyr_kinase_cat_dom"/>
</dbReference>
<evidence type="ECO:0008006" key="11">
    <source>
        <dbReference type="Google" id="ProtNLM"/>
    </source>
</evidence>
<dbReference type="SUPFAM" id="SSF56112">
    <property type="entry name" value="Protein kinase-like (PK-like)"/>
    <property type="match status" value="1"/>
</dbReference>
<dbReference type="InterPro" id="IPR001245">
    <property type="entry name" value="Ser-Thr/Tyr_kinase_cat_dom"/>
</dbReference>
<dbReference type="InterPro" id="IPR008266">
    <property type="entry name" value="Tyr_kinase_AS"/>
</dbReference>
<dbReference type="InterPro" id="IPR011009">
    <property type="entry name" value="Kinase-like_dom_sf"/>
</dbReference>
<dbReference type="InterPro" id="IPR041369">
    <property type="entry name" value="TrmO_C"/>
</dbReference>
<dbReference type="eggNOG" id="KOG2942">
    <property type="taxonomic scope" value="Eukaryota"/>
</dbReference>
<evidence type="ECO:0000256" key="5">
    <source>
        <dbReference type="SAM" id="MobiDB-lite"/>
    </source>
</evidence>
<organism evidence="9 10">
    <name type="scientific">Monosiga brevicollis</name>
    <name type="common">Choanoflagellate</name>
    <dbReference type="NCBI Taxonomy" id="81824"/>
    <lineage>
        <taxon>Eukaryota</taxon>
        <taxon>Choanoflagellata</taxon>
        <taxon>Craspedida</taxon>
        <taxon>Salpingoecidae</taxon>
        <taxon>Monosiga</taxon>
    </lineage>
</organism>
<evidence type="ECO:0000256" key="2">
    <source>
        <dbReference type="ARBA" id="ARBA00023157"/>
    </source>
</evidence>
<dbReference type="SUPFAM" id="SSF57424">
    <property type="entry name" value="LDL receptor-like module"/>
    <property type="match status" value="1"/>
</dbReference>
<dbReference type="NCBIfam" id="TIGR00104">
    <property type="entry name" value="tRNA_TsaA"/>
    <property type="match status" value="1"/>
</dbReference>
<dbReference type="PANTHER" id="PTHR12818">
    <property type="entry name" value="TRNA (ADENINE(37)-N6)-METHYLTRANSFERASE"/>
    <property type="match status" value="1"/>
</dbReference>
<keyword evidence="1" id="KW-0949">S-adenosyl-L-methionine</keyword>
<keyword evidence="6" id="KW-0732">Signal</keyword>
<dbReference type="GO" id="GO:0005524">
    <property type="term" value="F:ATP binding"/>
    <property type="evidence" value="ECO:0007669"/>
    <property type="project" value="UniProtKB-UniRule"/>
</dbReference>
<evidence type="ECO:0000313" key="10">
    <source>
        <dbReference type="Proteomes" id="UP000001357"/>
    </source>
</evidence>
<evidence type="ECO:0000313" key="9">
    <source>
        <dbReference type="EMBL" id="EDQ87516.1"/>
    </source>
</evidence>
<keyword evidence="4" id="KW-0547">Nucleotide-binding</keyword>
<dbReference type="PROSITE" id="PS51668">
    <property type="entry name" value="TSAA_2"/>
    <property type="match status" value="1"/>
</dbReference>
<evidence type="ECO:0000256" key="4">
    <source>
        <dbReference type="PROSITE-ProRule" id="PRU10141"/>
    </source>
</evidence>
<gene>
    <name evidence="9" type="ORF">MONBRDRAFT_33342</name>
</gene>